<dbReference type="VEuPathDB" id="FungiDB:JI435_145420"/>
<dbReference type="EMBL" id="CP069034">
    <property type="protein sequence ID" value="QRD01718.1"/>
    <property type="molecule type" value="Genomic_DNA"/>
</dbReference>
<feature type="compositionally biased region" description="Basic residues" evidence="1">
    <location>
        <begin position="134"/>
        <end position="151"/>
    </location>
</feature>
<name>A0A7U2FAH7_PHANO</name>
<evidence type="ECO:0000313" key="2">
    <source>
        <dbReference type="EMBL" id="QRD01718.1"/>
    </source>
</evidence>
<evidence type="ECO:0000313" key="3">
    <source>
        <dbReference type="Proteomes" id="UP000663193"/>
    </source>
</evidence>
<dbReference type="KEGG" id="pno:SNOG_14542"/>
<dbReference type="RefSeq" id="XP_001804724.1">
    <property type="nucleotide sequence ID" value="XM_001804672.1"/>
</dbReference>
<feature type="compositionally biased region" description="Low complexity" evidence="1">
    <location>
        <begin position="171"/>
        <end position="201"/>
    </location>
</feature>
<gene>
    <name evidence="2" type="ORF">JI435_145420</name>
</gene>
<organism evidence="2 3">
    <name type="scientific">Phaeosphaeria nodorum (strain SN15 / ATCC MYA-4574 / FGSC 10173)</name>
    <name type="common">Glume blotch fungus</name>
    <name type="synonym">Parastagonospora nodorum</name>
    <dbReference type="NCBI Taxonomy" id="321614"/>
    <lineage>
        <taxon>Eukaryota</taxon>
        <taxon>Fungi</taxon>
        <taxon>Dikarya</taxon>
        <taxon>Ascomycota</taxon>
        <taxon>Pezizomycotina</taxon>
        <taxon>Dothideomycetes</taxon>
        <taxon>Pleosporomycetidae</taxon>
        <taxon>Pleosporales</taxon>
        <taxon>Pleosporineae</taxon>
        <taxon>Phaeosphaeriaceae</taxon>
        <taxon>Parastagonospora</taxon>
    </lineage>
</organism>
<feature type="compositionally biased region" description="Low complexity" evidence="1">
    <location>
        <begin position="123"/>
        <end position="132"/>
    </location>
</feature>
<reference evidence="3" key="1">
    <citation type="journal article" date="2021" name="BMC Genomics">
        <title>Chromosome-level genome assembly and manually-curated proteome of model necrotroph Parastagonospora nodorum Sn15 reveals a genome-wide trove of candidate effector homologs, and redundancy of virulence-related functions within an accessory chromosome.</title>
        <authorList>
            <person name="Bertazzoni S."/>
            <person name="Jones D.A.B."/>
            <person name="Phan H.T."/>
            <person name="Tan K.-C."/>
            <person name="Hane J.K."/>
        </authorList>
    </citation>
    <scope>NUCLEOTIDE SEQUENCE [LARGE SCALE GENOMIC DNA]</scope>
    <source>
        <strain evidence="3">SN15 / ATCC MYA-4574 / FGSC 10173)</strain>
    </source>
</reference>
<feature type="region of interest" description="Disordered" evidence="1">
    <location>
        <begin position="228"/>
        <end position="247"/>
    </location>
</feature>
<dbReference type="AlphaFoldDB" id="A0A7U2FAH7"/>
<protein>
    <submittedName>
        <fullName evidence="2">Uncharacterized protein</fullName>
    </submittedName>
</protein>
<feature type="compositionally biased region" description="Polar residues" evidence="1">
    <location>
        <begin position="156"/>
        <end position="170"/>
    </location>
</feature>
<feature type="region of interest" description="Disordered" evidence="1">
    <location>
        <begin position="102"/>
        <end position="206"/>
    </location>
</feature>
<keyword evidence="3" id="KW-1185">Reference proteome</keyword>
<proteinExistence type="predicted"/>
<sequence length="247" mass="27615">MTILIAEYNHLQEQIRNHASLAASAPYGHFNVLTCLSPDPPQQWQAHVMKLHSDNHFSIVASVNNGSSELMAMRHLLADIQRHNARVLGEVSVGTVFQTEQRDGSTWLHSRGQASEREPEPVNEPAANEAAPTPHRRGVRQSIRRMFRRHRADGNASDTAREPTSCNTPVNRTASRNTTTSDTTTDQSGVSGSDHSISDSSYITEPGANVYSYGKWRLERQLRMLEEQRRQPADMQFGALDEEGRGF</sequence>
<evidence type="ECO:0000256" key="1">
    <source>
        <dbReference type="SAM" id="MobiDB-lite"/>
    </source>
</evidence>
<dbReference type="Proteomes" id="UP000663193">
    <property type="component" value="Chromosome 12"/>
</dbReference>
<accession>A0A7U2FAH7</accession>